<proteinExistence type="inferred from homology"/>
<organism evidence="3 4">
    <name type="scientific">Blyttiomyces helicus</name>
    <dbReference type="NCBI Taxonomy" id="388810"/>
    <lineage>
        <taxon>Eukaryota</taxon>
        <taxon>Fungi</taxon>
        <taxon>Fungi incertae sedis</taxon>
        <taxon>Chytridiomycota</taxon>
        <taxon>Chytridiomycota incertae sedis</taxon>
        <taxon>Chytridiomycetes</taxon>
        <taxon>Chytridiomycetes incertae sedis</taxon>
        <taxon>Blyttiomyces</taxon>
    </lineage>
</organism>
<dbReference type="GO" id="GO:0043139">
    <property type="term" value="F:5'-3' DNA helicase activity"/>
    <property type="evidence" value="ECO:0007669"/>
    <property type="project" value="UniProtKB-EC"/>
</dbReference>
<dbReference type="PANTHER" id="PTHR10492:SF95">
    <property type="entry name" value="HELITRON HELICASE-LIKE DOMAIN-CONTAINING PROTEIN"/>
    <property type="match status" value="1"/>
</dbReference>
<dbReference type="GO" id="GO:0000723">
    <property type="term" value="P:telomere maintenance"/>
    <property type="evidence" value="ECO:0007669"/>
    <property type="project" value="InterPro"/>
</dbReference>
<dbReference type="OrthoDB" id="2126220at2759"/>
<dbReference type="Proteomes" id="UP000269721">
    <property type="component" value="Unassembled WGS sequence"/>
</dbReference>
<sequence length="534" mass="60564">MKGSVLIDNQWIVPYCRQLSLALDCDVKVEVRGSTKAIAYLTSTSTRIVCSVIGARHIFALILMFNGPSAPKALWERHLDELLADFDHHMQRLWNDERPTRNQMEDLELDSLETNLIRNNSTLEELRLRSFAASRGHRRTEGYICQSDDSVLQKGECANLHQRTGWDFLYKLFLAATQAKGLLALASSSLGLSATLLPGGKTTHWTYAPLLILRRNRTGAVKPRQERGKLLNNASLLVQDEAYAAIDKSLRDLTKVDERFGGEVIIFGGHFRRTLPIVTGGTEDNPCNISFKYSRLWNGHFVSSPVEIGNKTLLRVKGAEDTVVLPPCIAGRVRYEDFEDAKEAKQEAPLMLTQEIYSEIHRHVDDKDWIAERVIVAPQNSEEDDRRPILFACQQFPIRLAFAMTINKSQGQTIQHVGVYLKTPCFSQRQLYIAMSPVMDNRNLTILPIGRKLSDKNGWRPPLKAIWRRFPGSEFSAGTLMAKMSDMREKYQALRMSTGQPAQRHACPKVVDELRFLKQLTPPGLFSKVRRLPH</sequence>
<evidence type="ECO:0000259" key="2">
    <source>
        <dbReference type="Pfam" id="PF05970"/>
    </source>
</evidence>
<reference evidence="4" key="1">
    <citation type="journal article" date="2018" name="Nat. Microbiol.">
        <title>Leveraging single-cell genomics to expand the fungal tree of life.</title>
        <authorList>
            <person name="Ahrendt S.R."/>
            <person name="Quandt C.A."/>
            <person name="Ciobanu D."/>
            <person name="Clum A."/>
            <person name="Salamov A."/>
            <person name="Andreopoulos B."/>
            <person name="Cheng J.F."/>
            <person name="Woyke T."/>
            <person name="Pelin A."/>
            <person name="Henrissat B."/>
            <person name="Reynolds N.K."/>
            <person name="Benny G.L."/>
            <person name="Smith M.E."/>
            <person name="James T.Y."/>
            <person name="Grigoriev I.V."/>
        </authorList>
    </citation>
    <scope>NUCLEOTIDE SEQUENCE [LARGE SCALE GENOMIC DNA]</scope>
</reference>
<keyword evidence="1" id="KW-0378">Hydrolase</keyword>
<keyword evidence="1" id="KW-0067">ATP-binding</keyword>
<dbReference type="SUPFAM" id="SSF52540">
    <property type="entry name" value="P-loop containing nucleoside triphosphate hydrolases"/>
    <property type="match status" value="1"/>
</dbReference>
<evidence type="ECO:0000256" key="1">
    <source>
        <dbReference type="RuleBase" id="RU363044"/>
    </source>
</evidence>
<dbReference type="GO" id="GO:0016887">
    <property type="term" value="F:ATP hydrolysis activity"/>
    <property type="evidence" value="ECO:0007669"/>
    <property type="project" value="RHEA"/>
</dbReference>
<dbReference type="InterPro" id="IPR010285">
    <property type="entry name" value="DNA_helicase_pif1-like_DEAD"/>
</dbReference>
<dbReference type="EC" id="5.6.2.3" evidence="1"/>
<keyword evidence="1" id="KW-0234">DNA repair</keyword>
<dbReference type="GO" id="GO:0006281">
    <property type="term" value="P:DNA repair"/>
    <property type="evidence" value="ECO:0007669"/>
    <property type="project" value="UniProtKB-KW"/>
</dbReference>
<comment type="cofactor">
    <cofactor evidence="1">
        <name>Mg(2+)</name>
        <dbReference type="ChEBI" id="CHEBI:18420"/>
    </cofactor>
</comment>
<evidence type="ECO:0000313" key="4">
    <source>
        <dbReference type="Proteomes" id="UP000269721"/>
    </source>
</evidence>
<dbReference type="InterPro" id="IPR027417">
    <property type="entry name" value="P-loop_NTPase"/>
</dbReference>
<dbReference type="CDD" id="cd18809">
    <property type="entry name" value="SF1_C_RecD"/>
    <property type="match status" value="1"/>
</dbReference>
<gene>
    <name evidence="3" type="ORF">BDK51DRAFT_27510</name>
</gene>
<keyword evidence="1" id="KW-0233">DNA recombination</keyword>
<keyword evidence="1" id="KW-0547">Nucleotide-binding</keyword>
<comment type="catalytic activity">
    <reaction evidence="1">
        <text>ATP + H2O = ADP + phosphate + H(+)</text>
        <dbReference type="Rhea" id="RHEA:13065"/>
        <dbReference type="ChEBI" id="CHEBI:15377"/>
        <dbReference type="ChEBI" id="CHEBI:15378"/>
        <dbReference type="ChEBI" id="CHEBI:30616"/>
        <dbReference type="ChEBI" id="CHEBI:43474"/>
        <dbReference type="ChEBI" id="CHEBI:456216"/>
        <dbReference type="EC" id="5.6.2.3"/>
    </reaction>
</comment>
<dbReference type="AlphaFoldDB" id="A0A4P9WLL7"/>
<keyword evidence="4" id="KW-1185">Reference proteome</keyword>
<feature type="domain" description="DNA helicase Pif1-like DEAD-box helicase" evidence="2">
    <location>
        <begin position="164"/>
        <end position="299"/>
    </location>
</feature>
<dbReference type="Pfam" id="PF05970">
    <property type="entry name" value="PIF1"/>
    <property type="match status" value="1"/>
</dbReference>
<comment type="similarity">
    <text evidence="1">Belongs to the helicase family.</text>
</comment>
<keyword evidence="1" id="KW-0227">DNA damage</keyword>
<dbReference type="EMBL" id="KZ994292">
    <property type="protein sequence ID" value="RKO93312.1"/>
    <property type="molecule type" value="Genomic_DNA"/>
</dbReference>
<dbReference type="GO" id="GO:0005524">
    <property type="term" value="F:ATP binding"/>
    <property type="evidence" value="ECO:0007669"/>
    <property type="project" value="UniProtKB-KW"/>
</dbReference>
<protein>
    <recommendedName>
        <fullName evidence="1">ATP-dependent DNA helicase</fullName>
        <ecNumber evidence="1">5.6.2.3</ecNumber>
    </recommendedName>
</protein>
<dbReference type="PANTHER" id="PTHR10492">
    <property type="match status" value="1"/>
</dbReference>
<keyword evidence="1 3" id="KW-0347">Helicase</keyword>
<name>A0A4P9WLL7_9FUNG</name>
<accession>A0A4P9WLL7</accession>
<dbReference type="Gene3D" id="3.40.50.300">
    <property type="entry name" value="P-loop containing nucleotide triphosphate hydrolases"/>
    <property type="match status" value="1"/>
</dbReference>
<dbReference type="GO" id="GO:0006310">
    <property type="term" value="P:DNA recombination"/>
    <property type="evidence" value="ECO:0007669"/>
    <property type="project" value="UniProtKB-KW"/>
</dbReference>
<evidence type="ECO:0000313" key="3">
    <source>
        <dbReference type="EMBL" id="RKO93312.1"/>
    </source>
</evidence>